<sequence>MIACAQTGTTSAAGMAMNVTQSAVSRSIKSLEDKLGVLLFERVRQRLHLTDAGRLLVQDAERILAQLDQSARTVLAFSGTKQVLRVAVLPTFGQAWLIPRLPRFQAAHPEISLHIGAELGRIDFARDPYDCAVQREELSGGDTVCVPLMTERVVAVAAPSVTRTFGDITSMPLLQQSTRPTMWQEWFEGTEVEIKTLLRGPRFDHFGMVVAAAKAGMGAALVPEVLVSEELVSGALEPVFARRGLTGATYALIHPADRMENTAVSAFRAWLEREIVEGP</sequence>
<keyword evidence="2" id="KW-0805">Transcription regulation</keyword>
<evidence type="ECO:0000259" key="5">
    <source>
        <dbReference type="PROSITE" id="PS50931"/>
    </source>
</evidence>
<evidence type="ECO:0000256" key="4">
    <source>
        <dbReference type="ARBA" id="ARBA00023163"/>
    </source>
</evidence>
<dbReference type="GO" id="GO:0006351">
    <property type="term" value="P:DNA-templated transcription"/>
    <property type="evidence" value="ECO:0007669"/>
    <property type="project" value="TreeGrafter"/>
</dbReference>
<dbReference type="Gene3D" id="1.10.10.10">
    <property type="entry name" value="Winged helix-like DNA-binding domain superfamily/Winged helix DNA-binding domain"/>
    <property type="match status" value="1"/>
</dbReference>
<dbReference type="InterPro" id="IPR036390">
    <property type="entry name" value="WH_DNA-bd_sf"/>
</dbReference>
<name>A0A1I4F135_9RHOB</name>
<keyword evidence="4" id="KW-0804">Transcription</keyword>
<dbReference type="EMBL" id="FOSZ01000005">
    <property type="protein sequence ID" value="SFL11269.1"/>
    <property type="molecule type" value="Genomic_DNA"/>
</dbReference>
<dbReference type="GO" id="GO:0043565">
    <property type="term" value="F:sequence-specific DNA binding"/>
    <property type="evidence" value="ECO:0007669"/>
    <property type="project" value="TreeGrafter"/>
</dbReference>
<gene>
    <name evidence="6" type="ORF">SAMN04488036_105112</name>
</gene>
<dbReference type="PANTHER" id="PTHR30537:SF26">
    <property type="entry name" value="GLYCINE CLEAVAGE SYSTEM TRANSCRIPTIONAL ACTIVATOR"/>
    <property type="match status" value="1"/>
</dbReference>
<dbReference type="Gene3D" id="3.40.190.10">
    <property type="entry name" value="Periplasmic binding protein-like II"/>
    <property type="match status" value="2"/>
</dbReference>
<evidence type="ECO:0000313" key="6">
    <source>
        <dbReference type="EMBL" id="SFL11269.1"/>
    </source>
</evidence>
<dbReference type="STRING" id="1280847.SAMN04488036_105112"/>
<feature type="domain" description="HTH lysR-type" evidence="5">
    <location>
        <begin position="1"/>
        <end position="50"/>
    </location>
</feature>
<evidence type="ECO:0000313" key="7">
    <source>
        <dbReference type="Proteomes" id="UP000198851"/>
    </source>
</evidence>
<protein>
    <submittedName>
        <fullName evidence="6">LysR family transcriptional regulator, glycine cleavage system transcriptional activator</fullName>
    </submittedName>
</protein>
<dbReference type="Pfam" id="PF03466">
    <property type="entry name" value="LysR_substrate"/>
    <property type="match status" value="1"/>
</dbReference>
<reference evidence="7" key="1">
    <citation type="submission" date="2016-10" db="EMBL/GenBank/DDBJ databases">
        <authorList>
            <person name="Varghese N."/>
            <person name="Submissions S."/>
        </authorList>
    </citation>
    <scope>NUCLEOTIDE SEQUENCE [LARGE SCALE GENOMIC DNA]</scope>
    <source>
        <strain evidence="7">DSM 28453</strain>
    </source>
</reference>
<dbReference type="GO" id="GO:0003700">
    <property type="term" value="F:DNA-binding transcription factor activity"/>
    <property type="evidence" value="ECO:0007669"/>
    <property type="project" value="InterPro"/>
</dbReference>
<comment type="similarity">
    <text evidence="1">Belongs to the LysR transcriptional regulatory family.</text>
</comment>
<proteinExistence type="inferred from homology"/>
<keyword evidence="3" id="KW-0238">DNA-binding</keyword>
<evidence type="ECO:0000256" key="3">
    <source>
        <dbReference type="ARBA" id="ARBA00023125"/>
    </source>
</evidence>
<dbReference type="InterPro" id="IPR058163">
    <property type="entry name" value="LysR-type_TF_proteobact-type"/>
</dbReference>
<dbReference type="PANTHER" id="PTHR30537">
    <property type="entry name" value="HTH-TYPE TRANSCRIPTIONAL REGULATOR"/>
    <property type="match status" value="1"/>
</dbReference>
<dbReference type="Proteomes" id="UP000198851">
    <property type="component" value="Unassembled WGS sequence"/>
</dbReference>
<evidence type="ECO:0000256" key="1">
    <source>
        <dbReference type="ARBA" id="ARBA00009437"/>
    </source>
</evidence>
<dbReference type="InterPro" id="IPR000847">
    <property type="entry name" value="LysR_HTH_N"/>
</dbReference>
<keyword evidence="7" id="KW-1185">Reference proteome</keyword>
<accession>A0A1I4F135</accession>
<dbReference type="Pfam" id="PF00126">
    <property type="entry name" value="HTH_1"/>
    <property type="match status" value="1"/>
</dbReference>
<organism evidence="6 7">
    <name type="scientific">Shimia haliotis</name>
    <dbReference type="NCBI Taxonomy" id="1280847"/>
    <lineage>
        <taxon>Bacteria</taxon>
        <taxon>Pseudomonadati</taxon>
        <taxon>Pseudomonadota</taxon>
        <taxon>Alphaproteobacteria</taxon>
        <taxon>Rhodobacterales</taxon>
        <taxon>Roseobacteraceae</taxon>
    </lineage>
</organism>
<dbReference type="InterPro" id="IPR005119">
    <property type="entry name" value="LysR_subst-bd"/>
</dbReference>
<dbReference type="PRINTS" id="PR00039">
    <property type="entry name" value="HTHLYSR"/>
</dbReference>
<dbReference type="SUPFAM" id="SSF53850">
    <property type="entry name" value="Periplasmic binding protein-like II"/>
    <property type="match status" value="1"/>
</dbReference>
<dbReference type="SUPFAM" id="SSF46785">
    <property type="entry name" value="Winged helix' DNA-binding domain"/>
    <property type="match status" value="1"/>
</dbReference>
<dbReference type="InterPro" id="IPR036388">
    <property type="entry name" value="WH-like_DNA-bd_sf"/>
</dbReference>
<dbReference type="AlphaFoldDB" id="A0A1I4F135"/>
<dbReference type="PROSITE" id="PS50931">
    <property type="entry name" value="HTH_LYSR"/>
    <property type="match status" value="1"/>
</dbReference>
<evidence type="ECO:0000256" key="2">
    <source>
        <dbReference type="ARBA" id="ARBA00023015"/>
    </source>
</evidence>